<dbReference type="InterPro" id="IPR007791">
    <property type="entry name" value="DjlA_N"/>
</dbReference>
<feature type="domain" description="Co-chaperone DjlA N-terminal" evidence="1">
    <location>
        <begin position="66"/>
        <end position="114"/>
    </location>
</feature>
<accession>A0A5B8YF64</accession>
<dbReference type="Pfam" id="PF05099">
    <property type="entry name" value="TerB"/>
    <property type="match status" value="1"/>
</dbReference>
<evidence type="ECO:0000313" key="3">
    <source>
        <dbReference type="Proteomes" id="UP000315995"/>
    </source>
</evidence>
<dbReference type="EMBL" id="CP041186">
    <property type="protein sequence ID" value="QDG53705.1"/>
    <property type="molecule type" value="Genomic_DNA"/>
</dbReference>
<reference evidence="2 3" key="1">
    <citation type="submission" date="2019-06" db="EMBL/GenBank/DDBJ databases">
        <title>Persicimonas caeni gen. nov., sp. nov., a predatory bacterium isolated from solar saltern.</title>
        <authorList>
            <person name="Wang S."/>
        </authorList>
    </citation>
    <scope>NUCLEOTIDE SEQUENCE [LARGE SCALE GENOMIC DNA]</scope>
    <source>
        <strain evidence="2 3">YN101</strain>
    </source>
</reference>
<name>A0A4Y6Q145_PERCE</name>
<dbReference type="Gene3D" id="1.10.3680.10">
    <property type="entry name" value="TerB-like"/>
    <property type="match status" value="1"/>
</dbReference>
<dbReference type="InterPro" id="IPR029024">
    <property type="entry name" value="TerB-like"/>
</dbReference>
<dbReference type="OrthoDB" id="9944740at2"/>
<accession>A0A4Y6Q145</accession>
<dbReference type="SUPFAM" id="SSF158682">
    <property type="entry name" value="TerB-like"/>
    <property type="match status" value="1"/>
</dbReference>
<proteinExistence type="predicted"/>
<organism evidence="2 3">
    <name type="scientific">Persicimonas caeni</name>
    <dbReference type="NCBI Taxonomy" id="2292766"/>
    <lineage>
        <taxon>Bacteria</taxon>
        <taxon>Deltaproteobacteria</taxon>
        <taxon>Bradymonadales</taxon>
        <taxon>Bradymonadaceae</taxon>
        <taxon>Persicimonas</taxon>
    </lineage>
</organism>
<sequence>MFTYHLSYEEKEALLKLVGFLAQSDQDVSPEERKFVLDLAHDLNVSSEGAFDDLDGQNLESLCDAFQRDSAKRVAIVELVDLALADHEYFAEEKAAVRDVAEVMGISDDEVAKIEDWVARGQKWHEEGHRLLGLVGDQKVDV</sequence>
<dbReference type="Proteomes" id="UP000315995">
    <property type="component" value="Chromosome"/>
</dbReference>
<dbReference type="RefSeq" id="WP_141200159.1">
    <property type="nucleotide sequence ID" value="NZ_CP041186.1"/>
</dbReference>
<evidence type="ECO:0000313" key="2">
    <source>
        <dbReference type="EMBL" id="QDG53705.1"/>
    </source>
</evidence>
<dbReference type="AlphaFoldDB" id="A0A4Y6Q145"/>
<keyword evidence="3" id="KW-1185">Reference proteome</keyword>
<gene>
    <name evidence="2" type="ORF">FIV42_24055</name>
</gene>
<protein>
    <recommendedName>
        <fullName evidence="1">Co-chaperone DjlA N-terminal domain-containing protein</fullName>
    </recommendedName>
</protein>
<evidence type="ECO:0000259" key="1">
    <source>
        <dbReference type="Pfam" id="PF05099"/>
    </source>
</evidence>